<dbReference type="GO" id="GO:0002949">
    <property type="term" value="P:tRNA threonylcarbamoyladenosine modification"/>
    <property type="evidence" value="ECO:0007669"/>
    <property type="project" value="InterPro"/>
</dbReference>
<dbReference type="RefSeq" id="WP_113853829.1">
    <property type="nucleotide sequence ID" value="NZ_PDCH01000013.1"/>
</dbReference>
<evidence type="ECO:0000313" key="3">
    <source>
        <dbReference type="Proteomes" id="UP000252345"/>
    </source>
</evidence>
<comment type="caution">
    <text evidence="2">The sequence shown here is derived from an EMBL/GenBank/DDBJ whole genome shotgun (WGS) entry which is preliminary data.</text>
</comment>
<dbReference type="Proteomes" id="UP000252345">
    <property type="component" value="Unassembled WGS sequence"/>
</dbReference>
<evidence type="ECO:0000259" key="1">
    <source>
        <dbReference type="Pfam" id="PF00814"/>
    </source>
</evidence>
<dbReference type="SUPFAM" id="SSF53067">
    <property type="entry name" value="Actin-like ATPase domain"/>
    <property type="match status" value="1"/>
</dbReference>
<feature type="domain" description="Gcp-like" evidence="1">
    <location>
        <begin position="38"/>
        <end position="145"/>
    </location>
</feature>
<name>A0A366KC98_9BIFI</name>
<dbReference type="InterPro" id="IPR000905">
    <property type="entry name" value="Gcp-like_dom"/>
</dbReference>
<dbReference type="GO" id="GO:0016740">
    <property type="term" value="F:transferase activity"/>
    <property type="evidence" value="ECO:0007669"/>
    <property type="project" value="UniProtKB-KW"/>
</dbReference>
<keyword evidence="2" id="KW-0808">Transferase</keyword>
<organism evidence="2 3">
    <name type="scientific">Bifidobacterium xylocopae</name>
    <dbReference type="NCBI Taxonomy" id="2493119"/>
    <lineage>
        <taxon>Bacteria</taxon>
        <taxon>Bacillati</taxon>
        <taxon>Actinomycetota</taxon>
        <taxon>Actinomycetes</taxon>
        <taxon>Bifidobacteriales</taxon>
        <taxon>Bifidobacteriaceae</taxon>
        <taxon>Bifidobacterium</taxon>
    </lineage>
</organism>
<evidence type="ECO:0000313" key="2">
    <source>
        <dbReference type="EMBL" id="RBP98987.1"/>
    </source>
</evidence>
<gene>
    <name evidence="2" type="primary">tsaB</name>
    <name evidence="2" type="ORF">CRD59_06275</name>
</gene>
<reference evidence="2 3" key="1">
    <citation type="submission" date="2017-10" db="EMBL/GenBank/DDBJ databases">
        <title>Bifidobacterium xylocopum sp. nov. and Bifidobacterium aemilianum sp. nov., from the carpenter bee (Xylocopa violacea) digestive tract.</title>
        <authorList>
            <person name="Alberoni D."/>
            <person name="Baffoni L."/>
            <person name="Di Gioia D."/>
            <person name="Gaggia F."/>
            <person name="Biavati B."/>
        </authorList>
    </citation>
    <scope>NUCLEOTIDE SEQUENCE [LARGE SCALE GENOMIC DNA]</scope>
    <source>
        <strain evidence="2 3">XV2</strain>
    </source>
</reference>
<protein>
    <submittedName>
        <fullName evidence="2">tRNA (Adenosine(37)-N6)-threonylcarbamoyltransferase complex dimerization subunit type 1 TsaB</fullName>
    </submittedName>
</protein>
<dbReference type="NCBIfam" id="TIGR03725">
    <property type="entry name" value="T6A_YeaZ"/>
    <property type="match status" value="1"/>
</dbReference>
<dbReference type="AlphaFoldDB" id="A0A366KC98"/>
<dbReference type="EMBL" id="PDCH01000013">
    <property type="protein sequence ID" value="RBP98987.1"/>
    <property type="molecule type" value="Genomic_DNA"/>
</dbReference>
<dbReference type="InterPro" id="IPR043129">
    <property type="entry name" value="ATPase_NBD"/>
</dbReference>
<keyword evidence="3" id="KW-1185">Reference proteome</keyword>
<sequence>MSGRSVSGRKNAPGGRTLVIDTSYGLAVGLDGFAPLLEEDSHQHVELLLPTVDRLLKQEGLAAGEIDSVVVGVGPGPFTGLRTGIVAAKALAFATGARLLGQDILSAQAEWTHARASATEGEGAAAVPRRLTLAVNDARRRQLYFELFDTSDSATEPLGHPLIDMDIDYPDSLVERVNRACVDCAAAHPGIPVLVDVAGRGVDRYRSVWAGLDHPGLVSEDLIFHGGAAALGVFVARARRKAGDQPIEPLYLRRPDVSVPNPLKHVVRG</sequence>
<dbReference type="Gene3D" id="3.30.420.40">
    <property type="match status" value="2"/>
</dbReference>
<dbReference type="OrthoDB" id="9809995at2"/>
<dbReference type="InterPro" id="IPR022496">
    <property type="entry name" value="T6A_TsaB"/>
</dbReference>
<proteinExistence type="predicted"/>
<accession>A0A366KC98</accession>
<dbReference type="Pfam" id="PF00814">
    <property type="entry name" value="TsaD"/>
    <property type="match status" value="1"/>
</dbReference>